<reference evidence="6" key="1">
    <citation type="journal article" date="2008" name="PLoS ONE">
        <title>Survival in nuclear waste, extreme resistance, and potential applications gleaned from the genome sequence of Kineococcus radiotolerans SRS30216.</title>
        <authorList>
            <person name="Bagwell C.E."/>
            <person name="Bhat S."/>
            <person name="Hawkins G.M."/>
            <person name="Smith B.W."/>
            <person name="Biswas T."/>
            <person name="Hoover T.R."/>
            <person name="Saunders E."/>
            <person name="Han C.S."/>
            <person name="Tsodikov O.V."/>
            <person name="Shimkets L.J."/>
        </authorList>
    </citation>
    <scope>NUCLEOTIDE SEQUENCE [LARGE SCALE GENOMIC DNA]</scope>
    <source>
        <strain evidence="6">ATCC BAA-149 / DSM 14245 / SRS30216</strain>
    </source>
</reference>
<name>A6WDB7_KINRD</name>
<feature type="domain" description="PucR C-terminal helix-turn-helix" evidence="3">
    <location>
        <begin position="348"/>
        <end position="405"/>
    </location>
</feature>
<feature type="region of interest" description="Disordered" evidence="2">
    <location>
        <begin position="1"/>
        <end position="27"/>
    </location>
</feature>
<dbReference type="eggNOG" id="COG2508">
    <property type="taxonomic scope" value="Bacteria"/>
</dbReference>
<gene>
    <name evidence="5" type="ordered locus">Krad_3342</name>
</gene>
<dbReference type="Pfam" id="PF17853">
    <property type="entry name" value="GGDEF_2"/>
    <property type="match status" value="1"/>
</dbReference>
<dbReference type="PANTHER" id="PTHR33744:SF7">
    <property type="entry name" value="PUCR FAMILY TRANSCRIPTIONAL REGULATOR"/>
    <property type="match status" value="1"/>
</dbReference>
<protein>
    <submittedName>
        <fullName evidence="5">Transcriptional regulator, PucR family</fullName>
    </submittedName>
</protein>
<evidence type="ECO:0000313" key="6">
    <source>
        <dbReference type="Proteomes" id="UP000001116"/>
    </source>
</evidence>
<sequence length="425" mass="44768">MRAPRGPRHRGRRRRTPYARCVPPDSTELSPQTVRRLEAAQGAFASAIAARMDSDLPWYAALPADERSWVGLVAQAGFGDFLRWLSGPDPDVLAGTALFGTAPRELMRSVTLQQTVELVRAAITVVEEGLDAVVGESHPAEQVIAREALLRYSREVAFAAAAVYARAAEARGAWDARLEALLVDAVLRGDGEDTIASRAAALGWTLDAATTVVIGPSSEETTAGAVARVRSVARQAGGEALVGVQGDRLVVVLSGGLDVQATAEQLARSEFGPGPVVVGPTVPRLPVAARSARAALAGVVAARAWPEAPRPVLADDLLPERALSGDATARRALVDRAYVPLEEAGGALLETLTAYLAHGGSLEACARSLYVHANTVRYRLRRVAEVCGWTPSAPRERFVLQTALALGRLSQSGPGGRGEGQTPAR</sequence>
<accession>A6WDB7</accession>
<proteinExistence type="inferred from homology"/>
<dbReference type="InterPro" id="IPR051448">
    <property type="entry name" value="CdaR-like_regulators"/>
</dbReference>
<organism evidence="5 6">
    <name type="scientific">Kineococcus radiotolerans (strain ATCC BAA-149 / DSM 14245 / SRS30216)</name>
    <dbReference type="NCBI Taxonomy" id="266940"/>
    <lineage>
        <taxon>Bacteria</taxon>
        <taxon>Bacillati</taxon>
        <taxon>Actinomycetota</taxon>
        <taxon>Actinomycetes</taxon>
        <taxon>Kineosporiales</taxon>
        <taxon>Kineosporiaceae</taxon>
        <taxon>Kineococcus</taxon>
    </lineage>
</organism>
<dbReference type="AlphaFoldDB" id="A6WDB7"/>
<feature type="domain" description="CdaR GGDEF-like" evidence="4">
    <location>
        <begin position="189"/>
        <end position="297"/>
    </location>
</feature>
<comment type="similarity">
    <text evidence="1">Belongs to the CdaR family.</text>
</comment>
<evidence type="ECO:0000256" key="1">
    <source>
        <dbReference type="ARBA" id="ARBA00006754"/>
    </source>
</evidence>
<evidence type="ECO:0000256" key="2">
    <source>
        <dbReference type="SAM" id="MobiDB-lite"/>
    </source>
</evidence>
<dbReference type="Proteomes" id="UP000001116">
    <property type="component" value="Chromosome"/>
</dbReference>
<evidence type="ECO:0000259" key="3">
    <source>
        <dbReference type="Pfam" id="PF13556"/>
    </source>
</evidence>
<dbReference type="HOGENOM" id="CLU_037725_0_0_11"/>
<dbReference type="KEGG" id="kra:Krad_3342"/>
<dbReference type="RefSeq" id="WP_012086935.1">
    <property type="nucleotide sequence ID" value="NC_009664.2"/>
</dbReference>
<feature type="compositionally biased region" description="Basic residues" evidence="2">
    <location>
        <begin position="1"/>
        <end position="17"/>
    </location>
</feature>
<dbReference type="InterPro" id="IPR042070">
    <property type="entry name" value="PucR_C-HTH_sf"/>
</dbReference>
<evidence type="ECO:0000313" key="5">
    <source>
        <dbReference type="EMBL" id="ABS04806.1"/>
    </source>
</evidence>
<dbReference type="InterPro" id="IPR041522">
    <property type="entry name" value="CdaR_GGDEF"/>
</dbReference>
<dbReference type="Gene3D" id="1.10.10.2840">
    <property type="entry name" value="PucR C-terminal helix-turn-helix domain"/>
    <property type="match status" value="1"/>
</dbReference>
<dbReference type="STRING" id="266940.Krad_3342"/>
<dbReference type="EMBL" id="CP000750">
    <property type="protein sequence ID" value="ABS04806.1"/>
    <property type="molecule type" value="Genomic_DNA"/>
</dbReference>
<dbReference type="InterPro" id="IPR025736">
    <property type="entry name" value="PucR_C-HTH_dom"/>
</dbReference>
<dbReference type="PANTHER" id="PTHR33744">
    <property type="entry name" value="CARBOHYDRATE DIACID REGULATOR"/>
    <property type="match status" value="1"/>
</dbReference>
<keyword evidence="6" id="KW-1185">Reference proteome</keyword>
<evidence type="ECO:0000259" key="4">
    <source>
        <dbReference type="Pfam" id="PF17853"/>
    </source>
</evidence>
<dbReference type="Pfam" id="PF13556">
    <property type="entry name" value="HTH_30"/>
    <property type="match status" value="1"/>
</dbReference>